<dbReference type="RefSeq" id="WP_183816856.1">
    <property type="nucleotide sequence ID" value="NZ_JACHOB010000002.1"/>
</dbReference>
<protein>
    <submittedName>
        <fullName evidence="1">Uncharacterized protein</fullName>
    </submittedName>
</protein>
<keyword evidence="2" id="KW-1185">Reference proteome</keyword>
<evidence type="ECO:0000313" key="2">
    <source>
        <dbReference type="Proteomes" id="UP000563524"/>
    </source>
</evidence>
<evidence type="ECO:0000313" key="1">
    <source>
        <dbReference type="EMBL" id="MBB4658673.1"/>
    </source>
</evidence>
<organism evidence="1 2">
    <name type="scientific">Parvularcula dongshanensis</name>
    <dbReference type="NCBI Taxonomy" id="1173995"/>
    <lineage>
        <taxon>Bacteria</taxon>
        <taxon>Pseudomonadati</taxon>
        <taxon>Pseudomonadota</taxon>
        <taxon>Alphaproteobacteria</taxon>
        <taxon>Parvularculales</taxon>
        <taxon>Parvularculaceae</taxon>
        <taxon>Parvularcula</taxon>
    </lineage>
</organism>
<gene>
    <name evidence="1" type="ORF">GGQ59_001187</name>
</gene>
<dbReference type="Proteomes" id="UP000563524">
    <property type="component" value="Unassembled WGS sequence"/>
</dbReference>
<sequence length="70" mass="7687">MLKKPGAKTAALEGLLGLVVFGISRRYPTSRLLIALPLIQAGLAVIESGQRVQEVRRARRRQLGGLLPRR</sequence>
<reference evidence="1 2" key="1">
    <citation type="submission" date="2020-08" db="EMBL/GenBank/DDBJ databases">
        <title>Genomic Encyclopedia of Type Strains, Phase IV (KMG-IV): sequencing the most valuable type-strain genomes for metagenomic binning, comparative biology and taxonomic classification.</title>
        <authorList>
            <person name="Goeker M."/>
        </authorList>
    </citation>
    <scope>NUCLEOTIDE SEQUENCE [LARGE SCALE GENOMIC DNA]</scope>
    <source>
        <strain evidence="1 2">DSM 102850</strain>
    </source>
</reference>
<proteinExistence type="predicted"/>
<accession>A0A840I324</accession>
<dbReference type="AlphaFoldDB" id="A0A840I324"/>
<comment type="caution">
    <text evidence="1">The sequence shown here is derived from an EMBL/GenBank/DDBJ whole genome shotgun (WGS) entry which is preliminary data.</text>
</comment>
<name>A0A840I324_9PROT</name>
<dbReference type="EMBL" id="JACHOB010000002">
    <property type="protein sequence ID" value="MBB4658673.1"/>
    <property type="molecule type" value="Genomic_DNA"/>
</dbReference>